<evidence type="ECO:0000256" key="1">
    <source>
        <dbReference type="SAM" id="Phobius"/>
    </source>
</evidence>
<keyword evidence="1" id="KW-0812">Transmembrane</keyword>
<protein>
    <submittedName>
        <fullName evidence="2">Uncharacterized protein</fullName>
    </submittedName>
</protein>
<evidence type="ECO:0000313" key="3">
    <source>
        <dbReference type="Proteomes" id="UP001291309"/>
    </source>
</evidence>
<name>A0ABU5GV11_9BACT</name>
<evidence type="ECO:0000313" key="2">
    <source>
        <dbReference type="EMBL" id="MDY7225017.1"/>
    </source>
</evidence>
<keyword evidence="1" id="KW-1133">Transmembrane helix</keyword>
<accession>A0ABU5GV11</accession>
<keyword evidence="1" id="KW-0472">Membrane</keyword>
<proteinExistence type="predicted"/>
<reference evidence="2 3" key="1">
    <citation type="submission" date="2023-12" db="EMBL/GenBank/DDBJ databases">
        <title>the genome sequence of Hyalangium sp. s54d21.</title>
        <authorList>
            <person name="Zhang X."/>
        </authorList>
    </citation>
    <scope>NUCLEOTIDE SEQUENCE [LARGE SCALE GENOMIC DNA]</scope>
    <source>
        <strain evidence="3">s54d21</strain>
    </source>
</reference>
<organism evidence="2 3">
    <name type="scientific">Hyalangium rubrum</name>
    <dbReference type="NCBI Taxonomy" id="3103134"/>
    <lineage>
        <taxon>Bacteria</taxon>
        <taxon>Pseudomonadati</taxon>
        <taxon>Myxococcota</taxon>
        <taxon>Myxococcia</taxon>
        <taxon>Myxococcales</taxon>
        <taxon>Cystobacterineae</taxon>
        <taxon>Archangiaceae</taxon>
        <taxon>Hyalangium</taxon>
    </lineage>
</organism>
<dbReference type="Proteomes" id="UP001291309">
    <property type="component" value="Unassembled WGS sequence"/>
</dbReference>
<dbReference type="RefSeq" id="WP_321543740.1">
    <property type="nucleotide sequence ID" value="NZ_JAXIVS010000001.1"/>
</dbReference>
<dbReference type="EMBL" id="JAXIVS010000001">
    <property type="protein sequence ID" value="MDY7225017.1"/>
    <property type="molecule type" value="Genomic_DNA"/>
</dbReference>
<gene>
    <name evidence="2" type="ORF">SYV04_01430</name>
</gene>
<sequence>MWSSCEAEREGYTVRTSGAADDRASSDQLAVVVVSAKAPERMLALLPPGQQYMGKGSCIYNFDIAKERGAEVALRSVDLAGNLSEPGPAIKLFRGMPIVFAMLFLSTPGRVLLTVVVLGLGGLLMLAVRRK</sequence>
<comment type="caution">
    <text evidence="2">The sequence shown here is derived from an EMBL/GenBank/DDBJ whole genome shotgun (WGS) entry which is preliminary data.</text>
</comment>
<feature type="transmembrane region" description="Helical" evidence="1">
    <location>
        <begin position="98"/>
        <end position="128"/>
    </location>
</feature>
<keyword evidence="3" id="KW-1185">Reference proteome</keyword>